<reference evidence="3" key="1">
    <citation type="submission" date="2016-06" db="UniProtKB">
        <authorList>
            <consortium name="WormBaseParasite"/>
        </authorList>
    </citation>
    <scope>IDENTIFICATION</scope>
</reference>
<reference evidence="1 2" key="2">
    <citation type="submission" date="2018-11" db="EMBL/GenBank/DDBJ databases">
        <authorList>
            <consortium name="Pathogen Informatics"/>
        </authorList>
    </citation>
    <scope>NUCLEOTIDE SEQUENCE [LARGE SCALE GENOMIC DNA]</scope>
</reference>
<dbReference type="EMBL" id="UYRT01080855">
    <property type="protein sequence ID" value="VDN23509.1"/>
    <property type="molecule type" value="Genomic_DNA"/>
</dbReference>
<evidence type="ECO:0000313" key="2">
    <source>
        <dbReference type="Proteomes" id="UP000271098"/>
    </source>
</evidence>
<evidence type="ECO:0000313" key="1">
    <source>
        <dbReference type="EMBL" id="VDN23509.1"/>
    </source>
</evidence>
<protein>
    <submittedName>
        <fullName evidence="3">GlnD_UR_UTase domain-containing protein</fullName>
    </submittedName>
</protein>
<sequence>MSVCMESRRTEHKFLILQFLTFNELFWLLENDSKLPRQGAKNLEEAACRRAHMAVRWLEEHEADLRLYYPQFDDYVYRQFLINADRLFRTVHFEHISPDARSRYIKVLTNVGFLSGNSIHAEIARITQA</sequence>
<gene>
    <name evidence="1" type="ORF">GPUH_LOCUS14070</name>
</gene>
<organism evidence="3">
    <name type="scientific">Gongylonema pulchrum</name>
    <dbReference type="NCBI Taxonomy" id="637853"/>
    <lineage>
        <taxon>Eukaryota</taxon>
        <taxon>Metazoa</taxon>
        <taxon>Ecdysozoa</taxon>
        <taxon>Nematoda</taxon>
        <taxon>Chromadorea</taxon>
        <taxon>Rhabditida</taxon>
        <taxon>Spirurina</taxon>
        <taxon>Spiruromorpha</taxon>
        <taxon>Spiruroidea</taxon>
        <taxon>Gongylonematidae</taxon>
        <taxon>Gongylonema</taxon>
    </lineage>
</organism>
<keyword evidence="2" id="KW-1185">Reference proteome</keyword>
<name>A0A183DZC9_9BILA</name>
<dbReference type="AlphaFoldDB" id="A0A183DZC9"/>
<accession>A0A183DZC9</accession>
<proteinExistence type="predicted"/>
<evidence type="ECO:0000313" key="3">
    <source>
        <dbReference type="WBParaSite" id="GPUH_0001408501-mRNA-1"/>
    </source>
</evidence>
<dbReference type="Proteomes" id="UP000271098">
    <property type="component" value="Unassembled WGS sequence"/>
</dbReference>
<dbReference type="WBParaSite" id="GPUH_0001408501-mRNA-1">
    <property type="protein sequence ID" value="GPUH_0001408501-mRNA-1"/>
    <property type="gene ID" value="GPUH_0001408501"/>
</dbReference>